<dbReference type="RefSeq" id="WP_004623471.1">
    <property type="nucleotide sequence ID" value="NZ_AORV01000015.1"/>
</dbReference>
<dbReference type="STRING" id="1195236.CTER_0290"/>
<dbReference type="EMBL" id="AORV01000015">
    <property type="protein sequence ID" value="EMS73706.1"/>
    <property type="molecule type" value="Genomic_DNA"/>
</dbReference>
<dbReference type="AlphaFoldDB" id="S0FTP6"/>
<name>S0FTP6_RUMCE</name>
<evidence type="ECO:0000313" key="1">
    <source>
        <dbReference type="EMBL" id="EMS73706.1"/>
    </source>
</evidence>
<dbReference type="PATRIC" id="fig|1195236.3.peg.597"/>
<dbReference type="InterPro" id="IPR049254">
    <property type="entry name" value="Phage_tail_terminator"/>
</dbReference>
<evidence type="ECO:0000313" key="2">
    <source>
        <dbReference type="Proteomes" id="UP000014155"/>
    </source>
</evidence>
<organism evidence="1 2">
    <name type="scientific">Ruminiclostridium cellobioparum subsp. termitidis CT1112</name>
    <dbReference type="NCBI Taxonomy" id="1195236"/>
    <lineage>
        <taxon>Bacteria</taxon>
        <taxon>Bacillati</taxon>
        <taxon>Bacillota</taxon>
        <taxon>Clostridia</taxon>
        <taxon>Eubacteriales</taxon>
        <taxon>Oscillospiraceae</taxon>
        <taxon>Ruminiclostridium</taxon>
    </lineage>
</organism>
<gene>
    <name evidence="1" type="ORF">CTER_0290</name>
</gene>
<reference evidence="1 2" key="1">
    <citation type="journal article" date="2013" name="Genome Announc.">
        <title>Draft Genome Sequence of the Cellulolytic, Mesophilic, Anaerobic Bacterium Clostridium termitidis Strain CT1112 (DSM 5398).</title>
        <authorList>
            <person name="Lal S."/>
            <person name="Ramachandran U."/>
            <person name="Zhang X."/>
            <person name="Munir R."/>
            <person name="Sparling R."/>
            <person name="Levin D.B."/>
        </authorList>
    </citation>
    <scope>NUCLEOTIDE SEQUENCE [LARGE SCALE GENOMIC DNA]</scope>
    <source>
        <strain evidence="1 2">CT1112</strain>
    </source>
</reference>
<comment type="caution">
    <text evidence="1">The sequence shown here is derived from an EMBL/GenBank/DDBJ whole genome shotgun (WGS) entry which is preliminary data.</text>
</comment>
<sequence>MQNVFDAICSLISEAFPGVKIYFTGIDSSIQVSINNTLPEAKIYCTGTEAGFDIPSILVTLTGYEFSDANRGMSAEKLSFKITQHFYSSCLDRNEGKKQIEQFVKLKRLFSSGFTVSDGTKAELNRLEAGMNQQDMYLVVRLERFLEKDNVEGEYDIMKSLEYNQRNI</sequence>
<accession>S0FTP6</accession>
<keyword evidence="2" id="KW-1185">Reference proteome</keyword>
<dbReference type="Pfam" id="PF20765">
    <property type="entry name" value="Phage_tail_terminator_8"/>
    <property type="match status" value="1"/>
</dbReference>
<protein>
    <submittedName>
        <fullName evidence="1">Uncharacterized protein</fullName>
    </submittedName>
</protein>
<dbReference type="Proteomes" id="UP000014155">
    <property type="component" value="Unassembled WGS sequence"/>
</dbReference>
<proteinExistence type="predicted"/>